<feature type="compositionally biased region" description="Acidic residues" evidence="1">
    <location>
        <begin position="1177"/>
        <end position="1193"/>
    </location>
</feature>
<dbReference type="CDD" id="cd18808">
    <property type="entry name" value="SF1_C_Upf1"/>
    <property type="match status" value="1"/>
</dbReference>
<feature type="region of interest" description="Disordered" evidence="1">
    <location>
        <begin position="990"/>
        <end position="1046"/>
    </location>
</feature>
<reference evidence="5" key="1">
    <citation type="submission" date="2022-08" db="EMBL/GenBank/DDBJ databases">
        <authorList>
            <consortium name="DOE Joint Genome Institute"/>
            <person name="Min B."/>
            <person name="Riley R."/>
            <person name="Sierra-Patev S."/>
            <person name="Naranjo-Ortiz M."/>
            <person name="Looney B."/>
            <person name="Konkel Z."/>
            <person name="Slot J.C."/>
            <person name="Sakamoto Y."/>
            <person name="Steenwyk J.L."/>
            <person name="Rokas A."/>
            <person name="Carro J."/>
            <person name="Camarero S."/>
            <person name="Ferreira P."/>
            <person name="Molpeceres G."/>
            <person name="Ruiz-Duenas F.J."/>
            <person name="Serrano A."/>
            <person name="Henrissat B."/>
            <person name="Drula E."/>
            <person name="Hughes K.W."/>
            <person name="Mata J.L."/>
            <person name="Ishikawa N.K."/>
            <person name="Vargas-Isla R."/>
            <person name="Ushijima S."/>
            <person name="Smith C.A."/>
            <person name="Ahrendt S."/>
            <person name="Andreopoulos W."/>
            <person name="He G."/>
            <person name="Labutti K."/>
            <person name="Lipzen A."/>
            <person name="Ng V."/>
            <person name="Sandor L."/>
            <person name="Barry K."/>
            <person name="Martinez A.T."/>
            <person name="Xiao Y."/>
            <person name="Gibbons J.G."/>
            <person name="Terashima K."/>
            <person name="Hibbett D.S."/>
            <person name="Grigoriev I.V."/>
        </authorList>
    </citation>
    <scope>NUCLEOTIDE SEQUENCE</scope>
    <source>
        <strain evidence="5">TFB10827</strain>
    </source>
</reference>
<feature type="region of interest" description="Disordered" evidence="1">
    <location>
        <begin position="51"/>
        <end position="117"/>
    </location>
</feature>
<dbReference type="InterPro" id="IPR041679">
    <property type="entry name" value="DNA2/NAM7-like_C"/>
</dbReference>
<feature type="domain" description="Helicase SEN1 beta-barrel" evidence="4">
    <location>
        <begin position="218"/>
        <end position="310"/>
    </location>
</feature>
<dbReference type="InterPro" id="IPR047187">
    <property type="entry name" value="SF1_C_Upf1"/>
</dbReference>
<evidence type="ECO:0000313" key="6">
    <source>
        <dbReference type="Proteomes" id="UP001163828"/>
    </source>
</evidence>
<comment type="caution">
    <text evidence="5">The sequence shown here is derived from an EMBL/GenBank/DDBJ whole genome shotgun (WGS) entry which is preliminary data.</text>
</comment>
<dbReference type="Gene3D" id="3.40.50.300">
    <property type="entry name" value="P-loop containing nucleotide triphosphate hydrolases"/>
    <property type="match status" value="3"/>
</dbReference>
<feature type="region of interest" description="Disordered" evidence="1">
    <location>
        <begin position="1"/>
        <end position="38"/>
    </location>
</feature>
<evidence type="ECO:0000259" key="3">
    <source>
        <dbReference type="Pfam" id="PF13087"/>
    </source>
</evidence>
<name>A0ABQ8Q4E2_9AGAR</name>
<evidence type="ECO:0000256" key="1">
    <source>
        <dbReference type="SAM" id="MobiDB-lite"/>
    </source>
</evidence>
<dbReference type="Pfam" id="PF13086">
    <property type="entry name" value="AAA_11"/>
    <property type="match status" value="1"/>
</dbReference>
<dbReference type="CDD" id="cd18042">
    <property type="entry name" value="DEXXQc_SETX"/>
    <property type="match status" value="1"/>
</dbReference>
<protein>
    <submittedName>
        <fullName evidence="5">AAA domain-containing protein</fullName>
    </submittedName>
</protein>
<feature type="compositionally biased region" description="Basic and acidic residues" evidence="1">
    <location>
        <begin position="1030"/>
        <end position="1046"/>
    </location>
</feature>
<dbReference type="SUPFAM" id="SSF52540">
    <property type="entry name" value="P-loop containing nucleoside triphosphate hydrolases"/>
    <property type="match status" value="1"/>
</dbReference>
<dbReference type="InterPro" id="IPR041677">
    <property type="entry name" value="DNA2/NAM7_AAA_11"/>
</dbReference>
<sequence>MTQVKFEVKTKSSSDVSSRNLPASTSKMKLNHFSATDQERLDAANSMLKFRRPSTILKHALPSSLPYKPSTKASKSRGKEELSSDSEESVEEESQGSLKAGSAKLQQSPKIRKKVERQQVKRVDLPYLKQNAQEASFLKRDEAHQKALRFKPDISELHRTLLSWDYQHDGQFPPKAQWQLHSIPDTFSDFKHYRAVFEPLLLMECWAQLLQSKDDPPEYYYCRITSRSYNGHWLDLEVVFSSELRREWFLTGNDVVLLRHQEGKNTLLAKALSFRHPRNNPAEAGLRCYLPPDTRDPGLDIWSQWEISKVFSLSTLHREYAALVAAQYYDFADRILRPYLALPVKVDAQDIKQMRDKHKVNEPQARAIVGALKSDGFVLIQGPPGTGKTSTICALISASLQTHAPSKCKNLEVRKVLLCAPSNAAIDEIVLRLKGRYPSLKVVRTGAPQSISLNVKEVSLDSLIEEKLGTEGQSKSCEMTKEMVVARQEFQTIKNLRQDKIQELQKLHDSGSLSNSLETGVKQLTIKMAGLRQRLNNLQDKCTLESHVICSTLSGTGHESLEQYKFEMIIIDEAAQAVELSSLIPLRYKCTSCVMVGDPQQLPPTVISMEKQRPDAVHLLSIQYRMHPDISRLPSRIFYDNQLQDGPSMDVKTAQPWHTHSKLGTYRFFNVKHGLEETSGCSIKNRTEAQVAVALFNRLRKDFSAVDFSSQGQEKDVIILSCVRAGPGIVSIGHINDIRRMNVAITRAKLSLFILGNAATLERSNETWKKIVADSRDRDILAEVDVLYFTAPSTIATAVTPPQKSKQTKNAMPLPLPLDLSTPKKLKAATLSGPPKLISSEHIPVDEFAYIPPDEQSYIHPNEQSYIPSPLLPKHRQRQSPSPELIWSESDSAPVENQLSIPQHSIPSNSQVMHSFVQTSPLTPTAQNMPDIRVPTNIYPPAGPSMLSQQASASPLSPSSVTHNVPLLAPSSSGELMSAPVQEARIINKKPIQGSAPPTPPQSDKSLSPEQEQYSTLPSPIPIRQTLKRAGKDEGIPESSSKRMHLDVTETVTEPIQSMLPPSEAATVARTAESMVQDTIGSSQTEIGDVIVKPSDLQAARPSAKAQTLKPVAEDVVTTVQDELASTSPTFASAQLRVENVDDNTTKAPESIYIDKPTGLVILAEENGPNGIHAEAEGSEEDGEDGEDEDEESCSEKEALEEVLETEQSRSICTLCRARHERYPDKYTDAIFDLDTPTPVLVGHFTTIHPAVWSRLRGAA</sequence>
<feature type="compositionally biased region" description="Polar residues" evidence="1">
    <location>
        <begin position="13"/>
        <end position="36"/>
    </location>
</feature>
<dbReference type="InterPro" id="IPR045055">
    <property type="entry name" value="DNA2/NAM7-like"/>
</dbReference>
<evidence type="ECO:0000259" key="2">
    <source>
        <dbReference type="Pfam" id="PF13086"/>
    </source>
</evidence>
<dbReference type="PANTHER" id="PTHR10887">
    <property type="entry name" value="DNA2/NAM7 HELICASE FAMILY"/>
    <property type="match status" value="1"/>
</dbReference>
<dbReference type="InterPro" id="IPR027417">
    <property type="entry name" value="P-loop_NTPase"/>
</dbReference>
<feature type="compositionally biased region" description="Acidic residues" evidence="1">
    <location>
        <begin position="83"/>
        <end position="94"/>
    </location>
</feature>
<dbReference type="InterPro" id="IPR056474">
    <property type="entry name" value="SEN1_barrel"/>
</dbReference>
<feature type="domain" description="DNA2/NAM7 helicase-like C-terminal" evidence="3">
    <location>
        <begin position="709"/>
        <end position="758"/>
    </location>
</feature>
<accession>A0ABQ8Q4E2</accession>
<keyword evidence="6" id="KW-1185">Reference proteome</keyword>
<gene>
    <name evidence="5" type="ORF">F5050DRAFT_1847515</name>
</gene>
<proteinExistence type="predicted"/>
<evidence type="ECO:0000313" key="5">
    <source>
        <dbReference type="EMBL" id="KAJ3993270.1"/>
    </source>
</evidence>
<dbReference type="Pfam" id="PF23576">
    <property type="entry name" value="SEN1_barrel"/>
    <property type="match status" value="1"/>
</dbReference>
<feature type="compositionally biased region" description="Polar residues" evidence="1">
    <location>
        <begin position="1002"/>
        <end position="1018"/>
    </location>
</feature>
<feature type="compositionally biased region" description="Low complexity" evidence="1">
    <location>
        <begin position="947"/>
        <end position="960"/>
    </location>
</feature>
<feature type="domain" description="DNA2/NAM7 helicase-like C-terminal" evidence="3">
    <location>
        <begin position="610"/>
        <end position="704"/>
    </location>
</feature>
<organism evidence="5 6">
    <name type="scientific">Lentinula boryana</name>
    <dbReference type="NCBI Taxonomy" id="40481"/>
    <lineage>
        <taxon>Eukaryota</taxon>
        <taxon>Fungi</taxon>
        <taxon>Dikarya</taxon>
        <taxon>Basidiomycota</taxon>
        <taxon>Agaricomycotina</taxon>
        <taxon>Agaricomycetes</taxon>
        <taxon>Agaricomycetidae</taxon>
        <taxon>Agaricales</taxon>
        <taxon>Marasmiineae</taxon>
        <taxon>Omphalotaceae</taxon>
        <taxon>Lentinula</taxon>
    </lineage>
</organism>
<dbReference type="EMBL" id="MU790778">
    <property type="protein sequence ID" value="KAJ3993270.1"/>
    <property type="molecule type" value="Genomic_DNA"/>
</dbReference>
<feature type="compositionally biased region" description="Basic and acidic residues" evidence="1">
    <location>
        <begin position="1"/>
        <end position="12"/>
    </location>
</feature>
<feature type="region of interest" description="Disordered" evidence="1">
    <location>
        <begin position="1170"/>
        <end position="1197"/>
    </location>
</feature>
<feature type="region of interest" description="Disordered" evidence="1">
    <location>
        <begin position="935"/>
        <end position="960"/>
    </location>
</feature>
<feature type="domain" description="DNA2/NAM7 helicase helicase" evidence="2">
    <location>
        <begin position="360"/>
        <end position="608"/>
    </location>
</feature>
<dbReference type="Proteomes" id="UP001163828">
    <property type="component" value="Unassembled WGS sequence"/>
</dbReference>
<dbReference type="Pfam" id="PF13087">
    <property type="entry name" value="AAA_12"/>
    <property type="match status" value="2"/>
</dbReference>
<dbReference type="PANTHER" id="PTHR10887:SF495">
    <property type="entry name" value="HELICASE SENATAXIN ISOFORM X1-RELATED"/>
    <property type="match status" value="1"/>
</dbReference>
<evidence type="ECO:0000259" key="4">
    <source>
        <dbReference type="Pfam" id="PF23576"/>
    </source>
</evidence>